<dbReference type="EMBL" id="CP034545">
    <property type="protein sequence ID" value="AZQ52335.1"/>
    <property type="molecule type" value="Genomic_DNA"/>
</dbReference>
<name>A0A3Q9F8G2_9BURK</name>
<accession>A0A3Q9F8G2</accession>
<reference evidence="1 2" key="1">
    <citation type="submission" date="2018-12" db="EMBL/GenBank/DDBJ databases">
        <title>Cadmium resistance mechanism in endophytic bacteria Burkholderia cenocepacia YG-3.</title>
        <authorList>
            <person name="Zhang X."/>
            <person name="Wang X."/>
            <person name="Zhu Y."/>
        </authorList>
    </citation>
    <scope>NUCLEOTIDE SEQUENCE [LARGE SCALE GENOMIC DNA]</scope>
    <source>
        <strain evidence="1 2">YG-3</strain>
    </source>
</reference>
<organism evidence="1 2">
    <name type="scientific">Burkholderia cenocepacia</name>
    <dbReference type="NCBI Taxonomy" id="95486"/>
    <lineage>
        <taxon>Bacteria</taxon>
        <taxon>Pseudomonadati</taxon>
        <taxon>Pseudomonadota</taxon>
        <taxon>Betaproteobacteria</taxon>
        <taxon>Burkholderiales</taxon>
        <taxon>Burkholderiaceae</taxon>
        <taxon>Burkholderia</taxon>
        <taxon>Burkholderia cepacia complex</taxon>
    </lineage>
</organism>
<protein>
    <submittedName>
        <fullName evidence="1">Uncharacterized protein</fullName>
    </submittedName>
</protein>
<evidence type="ECO:0000313" key="2">
    <source>
        <dbReference type="Proteomes" id="UP000277191"/>
    </source>
</evidence>
<sequence>MWVEWSLPQRPGPSELNGMVKDFSNRHHEAKWLASKTTKIEIVYRFPSETTAYGTSSHGTCRRTDYRLD</sequence>
<gene>
    <name evidence="1" type="ORF">D5R55_15605</name>
</gene>
<proteinExistence type="predicted"/>
<evidence type="ECO:0000313" key="1">
    <source>
        <dbReference type="EMBL" id="AZQ52335.1"/>
    </source>
</evidence>
<dbReference type="Proteomes" id="UP000277191">
    <property type="component" value="Chromosome 1"/>
</dbReference>
<dbReference type="AlphaFoldDB" id="A0A3Q9F8G2"/>